<dbReference type="EMBL" id="ARYL01000006">
    <property type="protein sequence ID" value="KDA03326.1"/>
    <property type="molecule type" value="Genomic_DNA"/>
</dbReference>
<dbReference type="EC" id="3.8.1.5" evidence="3"/>
<evidence type="ECO:0000259" key="2">
    <source>
        <dbReference type="Pfam" id="PF00561"/>
    </source>
</evidence>
<dbReference type="GO" id="GO:0004301">
    <property type="term" value="F:epoxide hydrolase activity"/>
    <property type="evidence" value="ECO:0007669"/>
    <property type="project" value="TreeGrafter"/>
</dbReference>
<dbReference type="SUPFAM" id="SSF53474">
    <property type="entry name" value="alpha/beta-Hydrolases"/>
    <property type="match status" value="1"/>
</dbReference>
<keyword evidence="1 3" id="KW-0378">Hydrolase</keyword>
<feature type="domain" description="AB hydrolase-1" evidence="2">
    <location>
        <begin position="47"/>
        <end position="314"/>
    </location>
</feature>
<dbReference type="GO" id="GO:0018786">
    <property type="term" value="F:haloalkane dehalogenase activity"/>
    <property type="evidence" value="ECO:0007669"/>
    <property type="project" value="UniProtKB-EC"/>
</dbReference>
<dbReference type="Gene3D" id="3.40.50.1820">
    <property type="entry name" value="alpha/beta hydrolase"/>
    <property type="match status" value="1"/>
</dbReference>
<dbReference type="Pfam" id="PF00561">
    <property type="entry name" value="Abhydrolase_1"/>
    <property type="match status" value="1"/>
</dbReference>
<dbReference type="InterPro" id="IPR000073">
    <property type="entry name" value="AB_hydrolase_1"/>
</dbReference>
<dbReference type="STRING" id="1280953.HOC_05563"/>
<accession>A0A059G941</accession>
<dbReference type="InterPro" id="IPR051340">
    <property type="entry name" value="Haloalkane_dehalogenase"/>
</dbReference>
<protein>
    <submittedName>
        <fullName evidence="3">Haloalkane dehalogenase</fullName>
        <ecNumber evidence="3">3.8.1.5</ecNumber>
    </submittedName>
</protein>
<dbReference type="OrthoDB" id="9804723at2"/>
<dbReference type="InterPro" id="IPR029058">
    <property type="entry name" value="AB_hydrolase_fold"/>
</dbReference>
<evidence type="ECO:0000256" key="1">
    <source>
        <dbReference type="ARBA" id="ARBA00022801"/>
    </source>
</evidence>
<proteinExistence type="predicted"/>
<dbReference type="PANTHER" id="PTHR42977:SF3">
    <property type="entry name" value="AB HYDROLASE-1 DOMAIN-CONTAINING PROTEIN"/>
    <property type="match status" value="1"/>
</dbReference>
<dbReference type="Proteomes" id="UP000024942">
    <property type="component" value="Unassembled WGS sequence"/>
</dbReference>
<comment type="caution">
    <text evidence="3">The sequence shown here is derived from an EMBL/GenBank/DDBJ whole genome shotgun (WGS) entry which is preliminary data.</text>
</comment>
<dbReference type="eggNOG" id="COG2267">
    <property type="taxonomic scope" value="Bacteria"/>
</dbReference>
<evidence type="ECO:0000313" key="3">
    <source>
        <dbReference type="EMBL" id="KDA03326.1"/>
    </source>
</evidence>
<dbReference type="PRINTS" id="PR00111">
    <property type="entry name" value="ABHYDROLASE"/>
</dbReference>
<dbReference type="PRINTS" id="PR00412">
    <property type="entry name" value="EPOXHYDRLASE"/>
</dbReference>
<dbReference type="RefSeq" id="WP_035536584.1">
    <property type="nucleotide sequence ID" value="NZ_ARYL01000006.1"/>
</dbReference>
<keyword evidence="4" id="KW-1185">Reference proteome</keyword>
<dbReference type="AlphaFoldDB" id="A0A059G941"/>
<sequence length="328" mass="36042">MEVLRTPEACFDGLKDYAFAAHYHVVKAEDGTELRVHYLDEGPRDAPILLCMHGEPSWSYLYRKMIPLLTAAGYRVIAPDLVGFGKSDKPAAMDDYTYSAHVDWMNQWLRGLDLNGLTLVCQDWGGLIGLRVFGDNQDRFDRLVIANTGLPGTSMLTDDVSAMMAQMFAMVPVPDAAMVGEQFRNGGPGAFLYWVKYASESPSFSVRDVFGLLSDISDEDVLDGYCAPFPDDSFIAGARKFPALVPLLPQHKDERLKNDAVWKVLETCGKPVLTAFSDGDPVTKGGEAPFMARIPGVKNVTIEGGGHFLQEDAPDAFAREIIAFMKAS</sequence>
<organism evidence="3 4">
    <name type="scientific">Hyphomonas oceanitis SCH89</name>
    <dbReference type="NCBI Taxonomy" id="1280953"/>
    <lineage>
        <taxon>Bacteria</taxon>
        <taxon>Pseudomonadati</taxon>
        <taxon>Pseudomonadota</taxon>
        <taxon>Alphaproteobacteria</taxon>
        <taxon>Hyphomonadales</taxon>
        <taxon>Hyphomonadaceae</taxon>
        <taxon>Hyphomonas</taxon>
    </lineage>
</organism>
<name>A0A059G941_9PROT</name>
<evidence type="ECO:0000313" key="4">
    <source>
        <dbReference type="Proteomes" id="UP000024942"/>
    </source>
</evidence>
<gene>
    <name evidence="3" type="ORF">HOC_05563</name>
</gene>
<reference evidence="3 4" key="1">
    <citation type="journal article" date="2014" name="Antonie Van Leeuwenhoek">
        <title>Hyphomonas beringensis sp. nov. and Hyphomonas chukchiensis sp. nov., isolated from surface seawater of the Bering Sea and Chukchi Sea.</title>
        <authorList>
            <person name="Li C."/>
            <person name="Lai Q."/>
            <person name="Li G."/>
            <person name="Dong C."/>
            <person name="Wang J."/>
            <person name="Liao Y."/>
            <person name="Shao Z."/>
        </authorList>
    </citation>
    <scope>NUCLEOTIDE SEQUENCE [LARGE SCALE GENOMIC DNA]</scope>
    <source>
        <strain evidence="3 4">SCH89</strain>
    </source>
</reference>
<dbReference type="PANTHER" id="PTHR42977">
    <property type="entry name" value="HYDROLASE-RELATED"/>
    <property type="match status" value="1"/>
</dbReference>
<dbReference type="InterPro" id="IPR000639">
    <property type="entry name" value="Epox_hydrolase-like"/>
</dbReference>
<dbReference type="NCBIfam" id="NF002043">
    <property type="entry name" value="PRK00870.1"/>
    <property type="match status" value="1"/>
</dbReference>
<dbReference type="PATRIC" id="fig|1280953.3.peg.1120"/>